<gene>
    <name evidence="2" type="ORF">GQ55_9G376600</name>
</gene>
<dbReference type="EMBL" id="CM009757">
    <property type="protein sequence ID" value="PUZ39854.1"/>
    <property type="molecule type" value="Genomic_DNA"/>
</dbReference>
<keyword evidence="3" id="KW-1185">Reference proteome</keyword>
<proteinExistence type="predicted"/>
<organism evidence="2 3">
    <name type="scientific">Panicum hallii var. hallii</name>
    <dbReference type="NCBI Taxonomy" id="1504633"/>
    <lineage>
        <taxon>Eukaryota</taxon>
        <taxon>Viridiplantae</taxon>
        <taxon>Streptophyta</taxon>
        <taxon>Embryophyta</taxon>
        <taxon>Tracheophyta</taxon>
        <taxon>Spermatophyta</taxon>
        <taxon>Magnoliopsida</taxon>
        <taxon>Liliopsida</taxon>
        <taxon>Poales</taxon>
        <taxon>Poaceae</taxon>
        <taxon>PACMAD clade</taxon>
        <taxon>Panicoideae</taxon>
        <taxon>Panicodae</taxon>
        <taxon>Paniceae</taxon>
        <taxon>Panicinae</taxon>
        <taxon>Panicum</taxon>
        <taxon>Panicum sect. Panicum</taxon>
    </lineage>
</organism>
<protein>
    <submittedName>
        <fullName evidence="2">Uncharacterized protein</fullName>
    </submittedName>
</protein>
<evidence type="ECO:0000313" key="2">
    <source>
        <dbReference type="EMBL" id="PUZ39854.1"/>
    </source>
</evidence>
<reference evidence="2 3" key="1">
    <citation type="submission" date="2018-04" db="EMBL/GenBank/DDBJ databases">
        <title>WGS assembly of Panicum hallii var. hallii HAL2.</title>
        <authorList>
            <person name="Lovell J."/>
            <person name="Jenkins J."/>
            <person name="Lowry D."/>
            <person name="Mamidi S."/>
            <person name="Sreedasyam A."/>
            <person name="Weng X."/>
            <person name="Barry K."/>
            <person name="Bonette J."/>
            <person name="Campitelli B."/>
            <person name="Daum C."/>
            <person name="Gordon S."/>
            <person name="Gould B."/>
            <person name="Lipzen A."/>
            <person name="MacQueen A."/>
            <person name="Palacio-Mejia J."/>
            <person name="Plott C."/>
            <person name="Shakirov E."/>
            <person name="Shu S."/>
            <person name="Yoshinaga Y."/>
            <person name="Zane M."/>
            <person name="Rokhsar D."/>
            <person name="Grimwood J."/>
            <person name="Schmutz J."/>
            <person name="Juenger T."/>
        </authorList>
    </citation>
    <scope>NUCLEOTIDE SEQUENCE [LARGE SCALE GENOMIC DNA]</scope>
    <source>
        <strain evidence="3">cv. HAL2</strain>
    </source>
</reference>
<sequence length="73" mass="8088">MDGIRPTVPVRPAQKNTATHPLDEKKRNGTAHICACVPPLPTLSDSSKNFQNRSICLLLKDWIRNLSHGANGW</sequence>
<feature type="region of interest" description="Disordered" evidence="1">
    <location>
        <begin position="1"/>
        <end position="24"/>
    </location>
</feature>
<dbReference type="Proteomes" id="UP000244336">
    <property type="component" value="Chromosome 9"/>
</dbReference>
<accession>A0A2T7C954</accession>
<evidence type="ECO:0000256" key="1">
    <source>
        <dbReference type="SAM" id="MobiDB-lite"/>
    </source>
</evidence>
<evidence type="ECO:0000313" key="3">
    <source>
        <dbReference type="Proteomes" id="UP000244336"/>
    </source>
</evidence>
<name>A0A2T7C954_9POAL</name>
<dbReference type="Gramene" id="PUZ39854">
    <property type="protein sequence ID" value="PUZ39854"/>
    <property type="gene ID" value="GQ55_9G376600"/>
</dbReference>
<dbReference type="AlphaFoldDB" id="A0A2T7C954"/>